<dbReference type="AlphaFoldDB" id="A0A849VUK8"/>
<reference evidence="2 3" key="1">
    <citation type="submission" date="2020-05" db="EMBL/GenBank/DDBJ databases">
        <authorList>
            <person name="Kim M.K."/>
        </authorList>
    </citation>
    <scope>NUCLEOTIDE SEQUENCE [LARGE SCALE GENOMIC DNA]</scope>
    <source>
        <strain evidence="2 3">BT25</strain>
    </source>
</reference>
<protein>
    <submittedName>
        <fullName evidence="2">Uncharacterized protein</fullName>
    </submittedName>
</protein>
<gene>
    <name evidence="2" type="ORF">HQ945_20715</name>
</gene>
<feature type="chain" id="PRO_5032880390" evidence="1">
    <location>
        <begin position="27"/>
        <end position="127"/>
    </location>
</feature>
<dbReference type="RefSeq" id="WP_113282234.1">
    <property type="nucleotide sequence ID" value="NZ_JABUMX010000007.1"/>
</dbReference>
<feature type="signal peptide" evidence="1">
    <location>
        <begin position="1"/>
        <end position="26"/>
    </location>
</feature>
<keyword evidence="3" id="KW-1185">Reference proteome</keyword>
<proteinExistence type="predicted"/>
<organism evidence="2 3">
    <name type="scientific">Phyllobacterium pellucidum</name>
    <dbReference type="NCBI Taxonomy" id="2740464"/>
    <lineage>
        <taxon>Bacteria</taxon>
        <taxon>Pseudomonadati</taxon>
        <taxon>Pseudomonadota</taxon>
        <taxon>Alphaproteobacteria</taxon>
        <taxon>Hyphomicrobiales</taxon>
        <taxon>Phyllobacteriaceae</taxon>
        <taxon>Phyllobacterium</taxon>
    </lineage>
</organism>
<dbReference type="EMBL" id="JABUMX010000007">
    <property type="protein sequence ID" value="NTS33685.1"/>
    <property type="molecule type" value="Genomic_DNA"/>
</dbReference>
<name>A0A849VUK8_9HYPH</name>
<accession>A0A849VUK8</accession>
<evidence type="ECO:0000256" key="1">
    <source>
        <dbReference type="SAM" id="SignalP"/>
    </source>
</evidence>
<keyword evidence="1" id="KW-0732">Signal</keyword>
<evidence type="ECO:0000313" key="2">
    <source>
        <dbReference type="EMBL" id="NTS33685.1"/>
    </source>
</evidence>
<evidence type="ECO:0000313" key="3">
    <source>
        <dbReference type="Proteomes" id="UP000550508"/>
    </source>
</evidence>
<comment type="caution">
    <text evidence="2">The sequence shown here is derived from an EMBL/GenBank/DDBJ whole genome shotgun (WGS) entry which is preliminary data.</text>
</comment>
<dbReference type="Proteomes" id="UP000550508">
    <property type="component" value="Unassembled WGS sequence"/>
</dbReference>
<sequence>MTRYFRIATAASLLYGITVASSQAQAAEPKIATEGQGISTVLGADASAVTYWVKQPDGWHVVTTVGTNGADNTYTESRAVARFSAVLLPGQSQSISVPAELGKPQSTLLIRRVADRIEVETNSDLVN</sequence>